<comment type="caution">
    <text evidence="1">The sequence shown here is derived from an EMBL/GenBank/DDBJ whole genome shotgun (WGS) entry which is preliminary data.</text>
</comment>
<reference evidence="1 2" key="1">
    <citation type="submission" date="2023-07" db="EMBL/GenBank/DDBJ databases">
        <title>Sequencing the genomes of 1000 actinobacteria strains.</title>
        <authorList>
            <person name="Klenk H.-P."/>
        </authorList>
    </citation>
    <scope>NUCLEOTIDE SEQUENCE [LARGE SCALE GENOMIC DNA]</scope>
    <source>
        <strain evidence="1 2">DSM 45805</strain>
    </source>
</reference>
<organism evidence="1 2">
    <name type="scientific">Amycolatopsis thermophila</name>
    <dbReference type="NCBI Taxonomy" id="206084"/>
    <lineage>
        <taxon>Bacteria</taxon>
        <taxon>Bacillati</taxon>
        <taxon>Actinomycetota</taxon>
        <taxon>Actinomycetes</taxon>
        <taxon>Pseudonocardiales</taxon>
        <taxon>Pseudonocardiaceae</taxon>
        <taxon>Amycolatopsis</taxon>
    </lineage>
</organism>
<sequence length="180" mass="18778">MSLGSTEVIAAAFREHRECGVQLWDPQRPTALTAPSNRHGPAFGLPEPGSATINDLTGIALPDGPARIVRAANDARVLISAPLGVGDLVDGKRAGAAPPQGGTGNFAKVRTAGGEIIGLWFAGTDHASDRVLIETCLFGEDLLHLMGGEHRVVPNTYDDRGGAFVMSGRHLAPGERGLSR</sequence>
<dbReference type="RefSeq" id="WP_306988750.1">
    <property type="nucleotide sequence ID" value="NZ_JAUSUT010000001.1"/>
</dbReference>
<evidence type="ECO:0000313" key="2">
    <source>
        <dbReference type="Proteomes" id="UP001229651"/>
    </source>
</evidence>
<keyword evidence="2" id="KW-1185">Reference proteome</keyword>
<name>A0ABU0EN68_9PSEU</name>
<accession>A0ABU0EN68</accession>
<gene>
    <name evidence="1" type="ORF">FB470_000739</name>
</gene>
<dbReference type="Proteomes" id="UP001229651">
    <property type="component" value="Unassembled WGS sequence"/>
</dbReference>
<evidence type="ECO:0000313" key="1">
    <source>
        <dbReference type="EMBL" id="MDQ0376745.1"/>
    </source>
</evidence>
<protein>
    <submittedName>
        <fullName evidence="1">Uncharacterized protein</fullName>
    </submittedName>
</protein>
<dbReference type="EMBL" id="JAUSUT010000001">
    <property type="protein sequence ID" value="MDQ0376745.1"/>
    <property type="molecule type" value="Genomic_DNA"/>
</dbReference>
<proteinExistence type="predicted"/>